<organism evidence="1 2">
    <name type="scientific">Arabidopsis thaliana x Arabidopsis arenosa</name>
    <dbReference type="NCBI Taxonomy" id="1240361"/>
    <lineage>
        <taxon>Eukaryota</taxon>
        <taxon>Viridiplantae</taxon>
        <taxon>Streptophyta</taxon>
        <taxon>Embryophyta</taxon>
        <taxon>Tracheophyta</taxon>
        <taxon>Spermatophyta</taxon>
        <taxon>Magnoliopsida</taxon>
        <taxon>eudicotyledons</taxon>
        <taxon>Gunneridae</taxon>
        <taxon>Pentapetalae</taxon>
        <taxon>rosids</taxon>
        <taxon>malvids</taxon>
        <taxon>Brassicales</taxon>
        <taxon>Brassicaceae</taxon>
        <taxon>Camelineae</taxon>
        <taxon>Arabidopsis</taxon>
    </lineage>
</organism>
<dbReference type="Proteomes" id="UP000694240">
    <property type="component" value="Chromosome 6"/>
</dbReference>
<dbReference type="EMBL" id="JAEFBK010000006">
    <property type="protein sequence ID" value="KAG7592407.1"/>
    <property type="molecule type" value="Genomic_DNA"/>
</dbReference>
<evidence type="ECO:0000313" key="1">
    <source>
        <dbReference type="EMBL" id="KAG7592407.1"/>
    </source>
</evidence>
<reference evidence="1 2" key="1">
    <citation type="submission" date="2020-12" db="EMBL/GenBank/DDBJ databases">
        <title>Concerted genomic and epigenomic changes stabilize Arabidopsis allopolyploids.</title>
        <authorList>
            <person name="Chen Z."/>
        </authorList>
    </citation>
    <scope>NUCLEOTIDE SEQUENCE [LARGE SCALE GENOMIC DNA]</scope>
    <source>
        <strain evidence="1">Allo738</strain>
        <tissue evidence="1">Leaf</tissue>
    </source>
</reference>
<evidence type="ECO:0000313" key="2">
    <source>
        <dbReference type="Proteomes" id="UP000694240"/>
    </source>
</evidence>
<keyword evidence="2" id="KW-1185">Reference proteome</keyword>
<dbReference type="AlphaFoldDB" id="A0A8T2BYD2"/>
<sequence length="88" mass="10227">MRQFLFLSLLRSDPMSVDLSFFVSPITIPLRSRPRKWYLDDIGSIFDPIERETDCKSLGGSFLYVLTDYQFTVTAYNWAIAYLVSMSI</sequence>
<proteinExistence type="predicted"/>
<protein>
    <submittedName>
        <fullName evidence="1">Uncharacterized protein</fullName>
    </submittedName>
</protein>
<gene>
    <name evidence="1" type="ORF">ISN45_Aa01g012980</name>
</gene>
<accession>A0A8T2BYD2</accession>
<name>A0A8T2BYD2_9BRAS</name>
<comment type="caution">
    <text evidence="1">The sequence shown here is derived from an EMBL/GenBank/DDBJ whole genome shotgun (WGS) entry which is preliminary data.</text>
</comment>